<organism evidence="2 3">
    <name type="scientific">Chryseobacterium aquaeductus</name>
    <dbReference type="NCBI Taxonomy" id="2675056"/>
    <lineage>
        <taxon>Bacteria</taxon>
        <taxon>Pseudomonadati</taxon>
        <taxon>Bacteroidota</taxon>
        <taxon>Flavobacteriia</taxon>
        <taxon>Flavobacteriales</taxon>
        <taxon>Weeksellaceae</taxon>
        <taxon>Chryseobacterium group</taxon>
        <taxon>Chryseobacterium</taxon>
    </lineage>
</organism>
<gene>
    <name evidence="2" type="ORF">CHRY9390_00869</name>
</gene>
<reference evidence="2" key="1">
    <citation type="submission" date="2020-12" db="EMBL/GenBank/DDBJ databases">
        <authorList>
            <person name="Rodrigo-Torres L."/>
            <person name="Arahal R. D."/>
            <person name="Lucena T."/>
        </authorList>
    </citation>
    <scope>NUCLEOTIDE SEQUENCE</scope>
    <source>
        <strain evidence="2">CECT 9390</strain>
    </source>
</reference>
<keyword evidence="1" id="KW-0472">Membrane</keyword>
<name>A0A9N8MEQ3_9FLAO</name>
<evidence type="ECO:0000313" key="3">
    <source>
        <dbReference type="Proteomes" id="UP000662618"/>
    </source>
</evidence>
<keyword evidence="3" id="KW-1185">Reference proteome</keyword>
<feature type="transmembrane region" description="Helical" evidence="1">
    <location>
        <begin position="63"/>
        <end position="83"/>
    </location>
</feature>
<evidence type="ECO:0000313" key="2">
    <source>
        <dbReference type="EMBL" id="CAD7802078.1"/>
    </source>
</evidence>
<dbReference type="EMBL" id="CAJIMS010000001">
    <property type="protein sequence ID" value="CAD7802078.1"/>
    <property type="molecule type" value="Genomic_DNA"/>
</dbReference>
<feature type="transmembrane region" description="Helical" evidence="1">
    <location>
        <begin position="37"/>
        <end position="56"/>
    </location>
</feature>
<sequence length="94" mass="10936">MLTILQSVLAVFGFYLLWKNKKTVHHNQNVKPDYKIIGILVTLFVIFGFPAIVLIFDLSFYKLFIGFQYLMITVQISTILIIIKNKKALSEKNR</sequence>
<keyword evidence="1" id="KW-1133">Transmembrane helix</keyword>
<dbReference type="Proteomes" id="UP000662618">
    <property type="component" value="Unassembled WGS sequence"/>
</dbReference>
<dbReference type="RefSeq" id="WP_162087351.1">
    <property type="nucleotide sequence ID" value="NZ_CAJIMS010000001.1"/>
</dbReference>
<proteinExistence type="predicted"/>
<dbReference type="AlphaFoldDB" id="A0A9N8MEQ3"/>
<keyword evidence="1" id="KW-0812">Transmembrane</keyword>
<comment type="caution">
    <text evidence="2">The sequence shown here is derived from an EMBL/GenBank/DDBJ whole genome shotgun (WGS) entry which is preliminary data.</text>
</comment>
<evidence type="ECO:0000256" key="1">
    <source>
        <dbReference type="SAM" id="Phobius"/>
    </source>
</evidence>
<accession>A0A9N8MEQ3</accession>
<protein>
    <submittedName>
        <fullName evidence="2">Uncharacterized protein</fullName>
    </submittedName>
</protein>